<feature type="domain" description="Thioredoxin" evidence="7">
    <location>
        <begin position="440"/>
        <end position="571"/>
    </location>
</feature>
<dbReference type="InterPro" id="IPR036249">
    <property type="entry name" value="Thioredoxin-like_sf"/>
</dbReference>
<reference evidence="8 9" key="1">
    <citation type="journal article" date="2016" name="Sci. Rep.">
        <title>The genome sequence of the outbreeding globe artichoke constructed de novo incorporating a phase-aware low-pass sequencing strategy of F1 progeny.</title>
        <authorList>
            <person name="Scaglione D."/>
            <person name="Reyes-Chin-Wo S."/>
            <person name="Acquadro A."/>
            <person name="Froenicke L."/>
            <person name="Portis E."/>
            <person name="Beitel C."/>
            <person name="Tirone M."/>
            <person name="Mauro R."/>
            <person name="Lo Monaco A."/>
            <person name="Mauromicale G."/>
            <person name="Faccioli P."/>
            <person name="Cattivelli L."/>
            <person name="Rieseberg L."/>
            <person name="Michelmore R."/>
            <person name="Lanteri S."/>
        </authorList>
    </citation>
    <scope>NUCLEOTIDE SEQUENCE [LARGE SCALE GENOMIC DNA]</scope>
    <source>
        <strain evidence="8">2C</strain>
    </source>
</reference>
<dbReference type="InterPro" id="IPR036188">
    <property type="entry name" value="FAD/NAD-bd_sf"/>
</dbReference>
<comment type="similarity">
    <text evidence="1">Belongs to the class-II pyridine nucleotide-disulfide oxidoreductase family.</text>
</comment>
<dbReference type="AlphaFoldDB" id="A0A103YN11"/>
<dbReference type="GO" id="GO:0016668">
    <property type="term" value="F:oxidoreductase activity, acting on a sulfur group of donors, NAD(P) as acceptor"/>
    <property type="evidence" value="ECO:0007669"/>
    <property type="project" value="UniProtKB-ARBA"/>
</dbReference>
<evidence type="ECO:0000259" key="7">
    <source>
        <dbReference type="PROSITE" id="PS51352"/>
    </source>
</evidence>
<evidence type="ECO:0000256" key="1">
    <source>
        <dbReference type="ARBA" id="ARBA00009333"/>
    </source>
</evidence>
<dbReference type="Gramene" id="KVI12116">
    <property type="protein sequence ID" value="KVI12116"/>
    <property type="gene ID" value="Ccrd_009481"/>
</dbReference>
<dbReference type="PROSITE" id="PS51354">
    <property type="entry name" value="GLUTAREDOXIN_2"/>
    <property type="match status" value="1"/>
</dbReference>
<evidence type="ECO:0000256" key="2">
    <source>
        <dbReference type="ARBA" id="ARBA00022630"/>
    </source>
</evidence>
<dbReference type="Pfam" id="PF00085">
    <property type="entry name" value="Thioredoxin"/>
    <property type="match status" value="1"/>
</dbReference>
<keyword evidence="2" id="KW-0285">Flavoprotein</keyword>
<name>A0A103YN11_CYNCS</name>
<dbReference type="InterPro" id="IPR008255">
    <property type="entry name" value="Pyr_nucl-diS_OxRdtase_2_AS"/>
</dbReference>
<keyword evidence="3" id="KW-0274">FAD</keyword>
<dbReference type="Gene3D" id="3.40.30.10">
    <property type="entry name" value="Glutaredoxin"/>
    <property type="match status" value="1"/>
</dbReference>
<dbReference type="PROSITE" id="PS00573">
    <property type="entry name" value="PYRIDINE_REDOX_2"/>
    <property type="match status" value="1"/>
</dbReference>
<evidence type="ECO:0000256" key="5">
    <source>
        <dbReference type="ARBA" id="ARBA00023157"/>
    </source>
</evidence>
<evidence type="ECO:0000256" key="6">
    <source>
        <dbReference type="ARBA" id="ARBA00023284"/>
    </source>
</evidence>
<dbReference type="STRING" id="59895.A0A103YN11"/>
<dbReference type="SUPFAM" id="SSF52833">
    <property type="entry name" value="Thioredoxin-like"/>
    <property type="match status" value="1"/>
</dbReference>
<dbReference type="PROSITE" id="PS51352">
    <property type="entry name" value="THIOREDOXIN_2"/>
    <property type="match status" value="1"/>
</dbReference>
<dbReference type="Pfam" id="PF07992">
    <property type="entry name" value="Pyr_redox_2"/>
    <property type="match status" value="1"/>
</dbReference>
<dbReference type="PRINTS" id="PR00469">
    <property type="entry name" value="PNDRDTASEII"/>
</dbReference>
<protein>
    <submittedName>
        <fullName evidence="8">FAD-dependent pyridine nucleotide-disulfide oxidoreductase</fullName>
    </submittedName>
</protein>
<keyword evidence="5" id="KW-1015">Disulfide bond</keyword>
<sequence length="571" mass="62601">MATVAQVANGVGIGIGIDVRKGSLSRRATPTMSNPSLMANRIFFGLTARRAAPLRFDSVVSIRGGFSNYHRFLPPPVSVLPRACPADQPTPSGEGVENLVIIGSGPAGYTAAIYAGRANLKPVVFEGYQIGGVPGGQLMTTTEVENFPGFPEGITGPDLMDRMRCQAERWGAELFQEDVEFVDVNSRPFTVQSCDRKVMLHSINCVSCNSIIVATGATAKRLNLPREEEFWSRGISACAICDGASPLFKGQVLAVVGGGDTATEEAIYLTKYASHVHLLVRRDQLRASRAMQDSSICLQEMKLFMFTVDSGECFRILDNPNITVHFNTETVDVVSNTKGQLSGILIRRLDTGEESVLEAKGLFYGIGHSPNSQLLEGQVDLDDTGYILVQEGTAKTSIEGVFVAGDVQDHEWRQAVTAAGSGCIAALSVERYLVSNNLLVEFHQPHPEEVKEEVTQRDGEEGFDITLTKHKGQYAVRKLYHESPRLICVLYTAPTCGPCRTLKPILNKVIDEFEQNVHYVEIDIEEDAEIAEAANIMGTPCVQFFKHKEMIRSLSGVKMKKEYREFIEANK</sequence>
<dbReference type="InterPro" id="IPR050097">
    <property type="entry name" value="Ferredoxin-NADP_redctase_2"/>
</dbReference>
<keyword evidence="4" id="KW-0560">Oxidoreductase</keyword>
<evidence type="ECO:0000313" key="9">
    <source>
        <dbReference type="Proteomes" id="UP000243975"/>
    </source>
</evidence>
<dbReference type="InterPro" id="IPR023753">
    <property type="entry name" value="FAD/NAD-binding_dom"/>
</dbReference>
<gene>
    <name evidence="8" type="ORF">Ccrd_009481</name>
</gene>
<keyword evidence="9" id="KW-1185">Reference proteome</keyword>
<organism evidence="8 9">
    <name type="scientific">Cynara cardunculus var. scolymus</name>
    <name type="common">Globe artichoke</name>
    <name type="synonym">Cynara scolymus</name>
    <dbReference type="NCBI Taxonomy" id="59895"/>
    <lineage>
        <taxon>Eukaryota</taxon>
        <taxon>Viridiplantae</taxon>
        <taxon>Streptophyta</taxon>
        <taxon>Embryophyta</taxon>
        <taxon>Tracheophyta</taxon>
        <taxon>Spermatophyta</taxon>
        <taxon>Magnoliopsida</taxon>
        <taxon>eudicotyledons</taxon>
        <taxon>Gunneridae</taxon>
        <taxon>Pentapetalae</taxon>
        <taxon>asterids</taxon>
        <taxon>campanulids</taxon>
        <taxon>Asterales</taxon>
        <taxon>Asteraceae</taxon>
        <taxon>Carduoideae</taxon>
        <taxon>Cardueae</taxon>
        <taxon>Carduinae</taxon>
        <taxon>Cynara</taxon>
    </lineage>
</organism>
<dbReference type="GO" id="GO:0097237">
    <property type="term" value="P:cellular response to toxic substance"/>
    <property type="evidence" value="ECO:0007669"/>
    <property type="project" value="UniProtKB-ARBA"/>
</dbReference>
<dbReference type="OMA" id="MQDSSIC"/>
<evidence type="ECO:0000256" key="3">
    <source>
        <dbReference type="ARBA" id="ARBA00022827"/>
    </source>
</evidence>
<dbReference type="PANTHER" id="PTHR48105">
    <property type="entry name" value="THIOREDOXIN REDUCTASE 1-RELATED-RELATED"/>
    <property type="match status" value="1"/>
</dbReference>
<proteinExistence type="inferred from homology"/>
<comment type="caution">
    <text evidence="8">The sequence shown here is derived from an EMBL/GenBank/DDBJ whole genome shotgun (WGS) entry which is preliminary data.</text>
</comment>
<dbReference type="Gene3D" id="3.50.50.60">
    <property type="entry name" value="FAD/NAD(P)-binding domain"/>
    <property type="match status" value="2"/>
</dbReference>
<evidence type="ECO:0000256" key="4">
    <source>
        <dbReference type="ARBA" id="ARBA00023002"/>
    </source>
</evidence>
<dbReference type="Proteomes" id="UP000243975">
    <property type="component" value="Unassembled WGS sequence"/>
</dbReference>
<dbReference type="PRINTS" id="PR00368">
    <property type="entry name" value="FADPNR"/>
</dbReference>
<dbReference type="EMBL" id="LEKV01000012">
    <property type="protein sequence ID" value="KVI12116.1"/>
    <property type="molecule type" value="Genomic_DNA"/>
</dbReference>
<dbReference type="InterPro" id="IPR013766">
    <property type="entry name" value="Thioredoxin_domain"/>
</dbReference>
<accession>A0A103YN11</accession>
<keyword evidence="6" id="KW-0676">Redox-active center</keyword>
<evidence type="ECO:0000313" key="8">
    <source>
        <dbReference type="EMBL" id="KVI12116.1"/>
    </source>
</evidence>
<dbReference type="SUPFAM" id="SSF51905">
    <property type="entry name" value="FAD/NAD(P)-binding domain"/>
    <property type="match status" value="1"/>
</dbReference>